<gene>
    <name evidence="5" type="ORF">M0R45_005277</name>
</gene>
<comment type="caution">
    <text evidence="5">The sequence shown here is derived from an EMBL/GenBank/DDBJ whole genome shotgun (WGS) entry which is preliminary data.</text>
</comment>
<dbReference type="InterPro" id="IPR027417">
    <property type="entry name" value="P-loop_NTPase"/>
</dbReference>
<reference evidence="5 6" key="1">
    <citation type="journal article" date="2023" name="G3 (Bethesda)">
        <title>A chromosome-length genome assembly and annotation of blackberry (Rubus argutus, cv. 'Hillquist').</title>
        <authorList>
            <person name="Bruna T."/>
            <person name="Aryal R."/>
            <person name="Dudchenko O."/>
            <person name="Sargent D.J."/>
            <person name="Mead D."/>
            <person name="Buti M."/>
            <person name="Cavallini A."/>
            <person name="Hytonen T."/>
            <person name="Andres J."/>
            <person name="Pham M."/>
            <person name="Weisz D."/>
            <person name="Mascagni F."/>
            <person name="Usai G."/>
            <person name="Natali L."/>
            <person name="Bassil N."/>
            <person name="Fernandez G.E."/>
            <person name="Lomsadze A."/>
            <person name="Armour M."/>
            <person name="Olukolu B."/>
            <person name="Poorten T."/>
            <person name="Britton C."/>
            <person name="Davik J."/>
            <person name="Ashrafi H."/>
            <person name="Aiden E.L."/>
            <person name="Borodovsky M."/>
            <person name="Worthington M."/>
        </authorList>
    </citation>
    <scope>NUCLEOTIDE SEQUENCE [LARGE SCALE GENOMIC DNA]</scope>
    <source>
        <strain evidence="5">PI 553951</strain>
    </source>
</reference>
<evidence type="ECO:0000259" key="3">
    <source>
        <dbReference type="Pfam" id="PF00931"/>
    </source>
</evidence>
<dbReference type="InterPro" id="IPR003591">
    <property type="entry name" value="Leu-rich_rpt_typical-subtyp"/>
</dbReference>
<evidence type="ECO:0000313" key="6">
    <source>
        <dbReference type="Proteomes" id="UP001457282"/>
    </source>
</evidence>
<dbReference type="EMBL" id="JBEDUW010000001">
    <property type="protein sequence ID" value="KAK9949763.1"/>
    <property type="molecule type" value="Genomic_DNA"/>
</dbReference>
<sequence>MVLVTDKKDWGYESELIKDIVAKVRTTSCPTLFSSVEENLVGIESRVEAVNSLLSEGVNDVRFIGIWGMGGIGKTTIAKILFDRISHQFEFTDFLSNVRKNEETSGLVHLQKELISRRLGRKETDISDVDEGATVIKKLLHHKKVLLILDDVSHLRQLKYLAGKQDWFGFGSIIIITTRNDHLLVKYEVTRRFAVQGLHTDEALQLFCRHAFKKDYPEPSYLDLSNRVVHYAKGLPLALEVLGSFLHGRGPSAWKNALGKLREVCNAEIFETLEVSYDGLDDKEKHIFLDIACFFNGYGKVYVTEMLDSCGFYATIGLDVLVERSLLTISDAGTLQMHDLLQEMGLEIVRRESPDEPGKRSRLCFLRDIDHVRRKITVTEAVEGILLWTADLADTGLHLNAKSFSMMKKLRLLMIQNYVHLSDDLEYLSSELRLLAWRKFPLQSLASLMNLQKLLAIQMRHSQIEYMWKGKKPLYSLKRIDLSHSLNLLKTPNFSGSPYLERLLLEGCVRLYEVESSVGFLERLVLMNLKNCKNLRLLPSSVSGLKSLKSLDLSDCAKLEKLPEDLGQLTSLEVLDVSRTALRELPSCIGLQKLKELRFAGCTGPPISKLLPSFDGLHSLTTLDLRFCNLLEGAIPNDLGCLSSLTKLYLDGNQFVSLPESLTQLYRLEVLFLVDCRNLQKLPKLPSGILVCAANCISLEIVPATYLSGASFYKCFKLLPPVRPYYYHITCIMKVDGEELPSKPASSFYETLGRGGSDNLWFHYVNSHPSYSHRVETAQWQKIDFSFQVKGQGLVVKKCGVRLVFEQDVEEVNANISDEALEFPRCDNGKAAVVSHDSSKRALPNSHGGGSSQRRGFVKMERIKTFIDQYKSEVHVSHAISKRGLPHSDGGESSTGRGFVKYGSVCFDEERRLKRLKRH</sequence>
<dbReference type="Gene3D" id="3.40.50.300">
    <property type="entry name" value="P-loop containing nucleotide triphosphate hydrolases"/>
    <property type="match status" value="1"/>
</dbReference>
<organism evidence="5 6">
    <name type="scientific">Rubus argutus</name>
    <name type="common">Southern blackberry</name>
    <dbReference type="NCBI Taxonomy" id="59490"/>
    <lineage>
        <taxon>Eukaryota</taxon>
        <taxon>Viridiplantae</taxon>
        <taxon>Streptophyta</taxon>
        <taxon>Embryophyta</taxon>
        <taxon>Tracheophyta</taxon>
        <taxon>Spermatophyta</taxon>
        <taxon>Magnoliopsida</taxon>
        <taxon>eudicotyledons</taxon>
        <taxon>Gunneridae</taxon>
        <taxon>Pentapetalae</taxon>
        <taxon>rosids</taxon>
        <taxon>fabids</taxon>
        <taxon>Rosales</taxon>
        <taxon>Rosaceae</taxon>
        <taxon>Rosoideae</taxon>
        <taxon>Rosoideae incertae sedis</taxon>
        <taxon>Rubus</taxon>
    </lineage>
</organism>
<dbReference type="GO" id="GO:0043531">
    <property type="term" value="F:ADP binding"/>
    <property type="evidence" value="ECO:0007669"/>
    <property type="project" value="InterPro"/>
</dbReference>
<dbReference type="PRINTS" id="PR00364">
    <property type="entry name" value="DISEASERSIST"/>
</dbReference>
<dbReference type="InterPro" id="IPR042197">
    <property type="entry name" value="Apaf_helical"/>
</dbReference>
<dbReference type="InterPro" id="IPR032675">
    <property type="entry name" value="LRR_dom_sf"/>
</dbReference>
<evidence type="ECO:0000256" key="1">
    <source>
        <dbReference type="ARBA" id="ARBA00022614"/>
    </source>
</evidence>
<dbReference type="PANTHER" id="PTHR11017">
    <property type="entry name" value="LEUCINE-RICH REPEAT-CONTAINING PROTEIN"/>
    <property type="match status" value="1"/>
</dbReference>
<keyword evidence="6" id="KW-1185">Reference proteome</keyword>
<dbReference type="Proteomes" id="UP001457282">
    <property type="component" value="Unassembled WGS sequence"/>
</dbReference>
<dbReference type="InterPro" id="IPR058192">
    <property type="entry name" value="WHD_ROQ1-like"/>
</dbReference>
<evidence type="ECO:0000259" key="4">
    <source>
        <dbReference type="Pfam" id="PF23282"/>
    </source>
</evidence>
<keyword evidence="2" id="KW-0677">Repeat</keyword>
<evidence type="ECO:0008006" key="7">
    <source>
        <dbReference type="Google" id="ProtNLM"/>
    </source>
</evidence>
<dbReference type="InterPro" id="IPR002182">
    <property type="entry name" value="NB-ARC"/>
</dbReference>
<dbReference type="GO" id="GO:0006952">
    <property type="term" value="P:defense response"/>
    <property type="evidence" value="ECO:0007669"/>
    <property type="project" value="InterPro"/>
</dbReference>
<accession>A0AAW1YM99</accession>
<dbReference type="PANTHER" id="PTHR11017:SF527">
    <property type="entry name" value="TMV RESISTANCE PROTEIN N-LIKE"/>
    <property type="match status" value="1"/>
</dbReference>
<name>A0AAW1YM99_RUBAR</name>
<evidence type="ECO:0000256" key="2">
    <source>
        <dbReference type="ARBA" id="ARBA00022737"/>
    </source>
</evidence>
<dbReference type="SUPFAM" id="SSF52058">
    <property type="entry name" value="L domain-like"/>
    <property type="match status" value="1"/>
</dbReference>
<feature type="domain" description="Disease resistance protein Roq1-like winged-helix" evidence="4">
    <location>
        <begin position="282"/>
        <end position="353"/>
    </location>
</feature>
<dbReference type="SMART" id="SM00369">
    <property type="entry name" value="LRR_TYP"/>
    <property type="match status" value="4"/>
</dbReference>
<protein>
    <recommendedName>
        <fullName evidence="7">TMV resistance protein N-like</fullName>
    </recommendedName>
</protein>
<keyword evidence="1" id="KW-0433">Leucine-rich repeat</keyword>
<dbReference type="AlphaFoldDB" id="A0AAW1YM99"/>
<dbReference type="Pfam" id="PF00931">
    <property type="entry name" value="NB-ARC"/>
    <property type="match status" value="1"/>
</dbReference>
<evidence type="ECO:0000313" key="5">
    <source>
        <dbReference type="EMBL" id="KAK9949763.1"/>
    </source>
</evidence>
<dbReference type="SUPFAM" id="SSF52540">
    <property type="entry name" value="P-loop containing nucleoside triphosphate hydrolases"/>
    <property type="match status" value="1"/>
</dbReference>
<feature type="domain" description="NB-ARC" evidence="3">
    <location>
        <begin position="44"/>
        <end position="215"/>
    </location>
</feature>
<dbReference type="InterPro" id="IPR001611">
    <property type="entry name" value="Leu-rich_rpt"/>
</dbReference>
<dbReference type="Pfam" id="PF23282">
    <property type="entry name" value="WHD_ROQ1"/>
    <property type="match status" value="1"/>
</dbReference>
<dbReference type="InterPro" id="IPR044974">
    <property type="entry name" value="Disease_R_plants"/>
</dbReference>
<proteinExistence type="predicted"/>
<dbReference type="Gene3D" id="1.10.8.430">
    <property type="entry name" value="Helical domain of apoptotic protease-activating factors"/>
    <property type="match status" value="1"/>
</dbReference>
<dbReference type="Pfam" id="PF00560">
    <property type="entry name" value="LRR_1"/>
    <property type="match status" value="3"/>
</dbReference>
<dbReference type="Gene3D" id="3.80.10.10">
    <property type="entry name" value="Ribonuclease Inhibitor"/>
    <property type="match status" value="1"/>
</dbReference>